<name>A0A948TFY0_9GAMM</name>
<dbReference type="CDD" id="cd01335">
    <property type="entry name" value="Radical_SAM"/>
    <property type="match status" value="1"/>
</dbReference>
<sequence length="442" mass="49231">MPRIGVVSLGCPKNLVDSQRLISALLAMGYKLENDFKDADVVLVNTCGFIEPAVEESFDAIYDAQSQGAPVVVMGCLGAQKDKVLAQYPDVAAVIGPGRRATVLRTVEELVGKPPAMARQSVPSSGVLLTPPHYSYLKIAEGCRHHCSFCIIPDLRGSLRSRSIANIMAEARDLVARNVREIMIIAQDSSDYGADFKDGTNLLKLCDALATLQPHPWIRLHYVYPSKIVDDLIPYMRDGVIVPYLDVPLQHASPRILKLMKRPGNIEHTLERINAWREICPDISIRSNFITGFPGETDQDFNELLDFVQKARLDRVGTFPYSDVEGAQANDFEGAVPEEIRQERAQILMELQEQISKEKLQQRIGHTYDMIVDHVSEEGVMVARTKYEAPDIDGIVNIYEPQGDVHEGDIIRATVIESTAHDMTAVMEENITPRTHIPFKMG</sequence>
<keyword evidence="3 8" id="KW-0808">Transferase</keyword>
<dbReference type="SMART" id="SM00729">
    <property type="entry name" value="Elp3"/>
    <property type="match status" value="1"/>
</dbReference>
<dbReference type="InterPro" id="IPR007197">
    <property type="entry name" value="rSAM"/>
</dbReference>
<dbReference type="HAMAP" id="MF_01865">
    <property type="entry name" value="MTTase_RimO"/>
    <property type="match status" value="1"/>
</dbReference>
<dbReference type="SFLD" id="SFLDF00274">
    <property type="entry name" value="ribosomal_protein_S12_methylth"/>
    <property type="match status" value="1"/>
</dbReference>
<dbReference type="GO" id="GO:0005840">
    <property type="term" value="C:ribosome"/>
    <property type="evidence" value="ECO:0007669"/>
    <property type="project" value="UniProtKB-KW"/>
</dbReference>
<dbReference type="Pfam" id="PF00919">
    <property type="entry name" value="UPF0004"/>
    <property type="match status" value="1"/>
</dbReference>
<reference evidence="12" key="2">
    <citation type="submission" date="2021-04" db="EMBL/GenBank/DDBJ databases">
        <authorList>
            <person name="Gilroy R."/>
        </authorList>
    </citation>
    <scope>NUCLEOTIDE SEQUENCE</scope>
    <source>
        <strain evidence="12">378</strain>
    </source>
</reference>
<evidence type="ECO:0000256" key="5">
    <source>
        <dbReference type="ARBA" id="ARBA00022723"/>
    </source>
</evidence>
<feature type="domain" description="Radical SAM core" evidence="11">
    <location>
        <begin position="129"/>
        <end position="358"/>
    </location>
</feature>
<dbReference type="Pfam" id="PF04055">
    <property type="entry name" value="Radical_SAM"/>
    <property type="match status" value="1"/>
</dbReference>
<feature type="domain" description="MTTase N-terminal" evidence="10">
    <location>
        <begin position="2"/>
        <end position="112"/>
    </location>
</feature>
<feature type="binding site" evidence="8">
    <location>
        <position position="150"/>
    </location>
    <ligand>
        <name>[4Fe-4S] cluster</name>
        <dbReference type="ChEBI" id="CHEBI:49883"/>
        <label>2</label>
        <note>4Fe-4S-S-AdoMet</note>
    </ligand>
</feature>
<dbReference type="AlphaFoldDB" id="A0A948TFY0"/>
<dbReference type="GO" id="GO:0103039">
    <property type="term" value="F:protein methylthiotransferase activity"/>
    <property type="evidence" value="ECO:0007669"/>
    <property type="project" value="UniProtKB-EC"/>
</dbReference>
<keyword evidence="12" id="KW-0689">Ribosomal protein</keyword>
<reference evidence="12" key="1">
    <citation type="journal article" date="2021" name="PeerJ">
        <title>Extensive microbial diversity within the chicken gut microbiome revealed by metagenomics and culture.</title>
        <authorList>
            <person name="Gilroy R."/>
            <person name="Ravi A."/>
            <person name="Getino M."/>
            <person name="Pursley I."/>
            <person name="Horton D.L."/>
            <person name="Alikhan N.F."/>
            <person name="Baker D."/>
            <person name="Gharbi K."/>
            <person name="Hall N."/>
            <person name="Watson M."/>
            <person name="Adriaenssens E.M."/>
            <person name="Foster-Nyarko E."/>
            <person name="Jarju S."/>
            <person name="Secka A."/>
            <person name="Antonio M."/>
            <person name="Oren A."/>
            <person name="Chaudhuri R.R."/>
            <person name="La Ragione R."/>
            <person name="Hildebrand F."/>
            <person name="Pallen M.J."/>
        </authorList>
    </citation>
    <scope>NUCLEOTIDE SEQUENCE</scope>
    <source>
        <strain evidence="12">378</strain>
    </source>
</reference>
<dbReference type="NCBIfam" id="TIGR00089">
    <property type="entry name" value="MiaB/RimO family radical SAM methylthiotransferase"/>
    <property type="match status" value="1"/>
</dbReference>
<feature type="binding site" evidence="8">
    <location>
        <position position="143"/>
    </location>
    <ligand>
        <name>[4Fe-4S] cluster</name>
        <dbReference type="ChEBI" id="CHEBI:49883"/>
        <label>2</label>
        <note>4Fe-4S-S-AdoMet</note>
    </ligand>
</feature>
<dbReference type="Gene3D" id="2.40.50.140">
    <property type="entry name" value="Nucleic acid-binding proteins"/>
    <property type="match status" value="1"/>
</dbReference>
<dbReference type="InterPro" id="IPR013848">
    <property type="entry name" value="Methylthiotransferase_N"/>
</dbReference>
<feature type="binding site" evidence="8">
    <location>
        <position position="11"/>
    </location>
    <ligand>
        <name>[4Fe-4S] cluster</name>
        <dbReference type="ChEBI" id="CHEBI:49883"/>
        <label>1</label>
    </ligand>
</feature>
<comment type="function">
    <text evidence="8">Catalyzes the methylthiolation of an aspartic acid residue of ribosomal protein uS12.</text>
</comment>
<dbReference type="PROSITE" id="PS51449">
    <property type="entry name" value="MTTASE_N"/>
    <property type="match status" value="1"/>
</dbReference>
<keyword evidence="6 8" id="KW-0408">Iron</keyword>
<dbReference type="Proteomes" id="UP000733611">
    <property type="component" value="Unassembled WGS sequence"/>
</dbReference>
<evidence type="ECO:0000256" key="7">
    <source>
        <dbReference type="ARBA" id="ARBA00023014"/>
    </source>
</evidence>
<dbReference type="SUPFAM" id="SSF102114">
    <property type="entry name" value="Radical SAM enzymes"/>
    <property type="match status" value="1"/>
</dbReference>
<dbReference type="EMBL" id="JAHLFE010000082">
    <property type="protein sequence ID" value="MBU3844067.1"/>
    <property type="molecule type" value="Genomic_DNA"/>
</dbReference>
<dbReference type="GO" id="GO:0035599">
    <property type="term" value="F:aspartic acid methylthiotransferase activity"/>
    <property type="evidence" value="ECO:0007669"/>
    <property type="project" value="TreeGrafter"/>
</dbReference>
<dbReference type="PROSITE" id="PS51918">
    <property type="entry name" value="RADICAL_SAM"/>
    <property type="match status" value="1"/>
</dbReference>
<dbReference type="GO" id="GO:0051539">
    <property type="term" value="F:4 iron, 4 sulfur cluster binding"/>
    <property type="evidence" value="ECO:0007669"/>
    <property type="project" value="UniProtKB-UniRule"/>
</dbReference>
<dbReference type="SFLD" id="SFLDS00029">
    <property type="entry name" value="Radical_SAM"/>
    <property type="match status" value="1"/>
</dbReference>
<dbReference type="NCBIfam" id="TIGR01125">
    <property type="entry name" value="30S ribosomal protein S12 methylthiotransferase RimO"/>
    <property type="match status" value="1"/>
</dbReference>
<comment type="subcellular location">
    <subcellularLocation>
        <location evidence="8">Cytoplasm</location>
    </subcellularLocation>
</comment>
<dbReference type="InterPro" id="IPR038135">
    <property type="entry name" value="Methylthiotransferase_N_sf"/>
</dbReference>
<gene>
    <name evidence="8 12" type="primary">rimO</name>
    <name evidence="12" type="ORF">H9847_04235</name>
</gene>
<dbReference type="Pfam" id="PF18693">
    <property type="entry name" value="TRAM_2"/>
    <property type="match status" value="1"/>
</dbReference>
<comment type="caution">
    <text evidence="12">The sequence shown here is derived from an EMBL/GenBank/DDBJ whole genome shotgun (WGS) entry which is preliminary data.</text>
</comment>
<evidence type="ECO:0000256" key="4">
    <source>
        <dbReference type="ARBA" id="ARBA00022691"/>
    </source>
</evidence>
<dbReference type="InterPro" id="IPR005839">
    <property type="entry name" value="Methylthiotransferase"/>
</dbReference>
<feature type="domain" description="TRAM" evidence="9">
    <location>
        <begin position="361"/>
        <end position="429"/>
    </location>
</feature>
<keyword evidence="4 8" id="KW-0949">S-adenosyl-L-methionine</keyword>
<keyword evidence="7 8" id="KW-0411">Iron-sulfur</keyword>
<dbReference type="SFLD" id="SFLDG01082">
    <property type="entry name" value="B12-binding_domain_containing"/>
    <property type="match status" value="1"/>
</dbReference>
<accession>A0A948TFY0</accession>
<dbReference type="PANTHER" id="PTHR43837:SF1">
    <property type="entry name" value="RIBOSOMAL PROTEIN US12 METHYLTHIOTRANSFERASE RIMO"/>
    <property type="match status" value="1"/>
</dbReference>
<comment type="similarity">
    <text evidence="8">Belongs to the methylthiotransferase family. RimO subfamily.</text>
</comment>
<evidence type="ECO:0000259" key="10">
    <source>
        <dbReference type="PROSITE" id="PS51449"/>
    </source>
</evidence>
<organism evidence="12 13">
    <name type="scientific">Candidatus Anaerobiospirillum pullicola</name>
    <dbReference type="NCBI Taxonomy" id="2838451"/>
    <lineage>
        <taxon>Bacteria</taxon>
        <taxon>Pseudomonadati</taxon>
        <taxon>Pseudomonadota</taxon>
        <taxon>Gammaproteobacteria</taxon>
        <taxon>Aeromonadales</taxon>
        <taxon>Succinivibrionaceae</taxon>
        <taxon>Anaerobiospirillum</taxon>
    </lineage>
</organism>
<keyword evidence="1 8" id="KW-0004">4Fe-4S</keyword>
<keyword evidence="2 8" id="KW-0963">Cytoplasm</keyword>
<feature type="binding site" evidence="8">
    <location>
        <position position="47"/>
    </location>
    <ligand>
        <name>[4Fe-4S] cluster</name>
        <dbReference type="ChEBI" id="CHEBI:49883"/>
        <label>1</label>
    </ligand>
</feature>
<dbReference type="GO" id="GO:0005829">
    <property type="term" value="C:cytosol"/>
    <property type="evidence" value="ECO:0007669"/>
    <property type="project" value="TreeGrafter"/>
</dbReference>
<keyword evidence="12" id="KW-0687">Ribonucleoprotein</keyword>
<dbReference type="Gene3D" id="3.40.50.12160">
    <property type="entry name" value="Methylthiotransferase, N-terminal domain"/>
    <property type="match status" value="1"/>
</dbReference>
<dbReference type="FunFam" id="3.80.30.20:FF:000001">
    <property type="entry name" value="tRNA-2-methylthio-N(6)-dimethylallyladenosine synthase 2"/>
    <property type="match status" value="1"/>
</dbReference>
<dbReference type="InterPro" id="IPR058240">
    <property type="entry name" value="rSAM_sf"/>
</dbReference>
<evidence type="ECO:0000256" key="2">
    <source>
        <dbReference type="ARBA" id="ARBA00022490"/>
    </source>
</evidence>
<evidence type="ECO:0000256" key="3">
    <source>
        <dbReference type="ARBA" id="ARBA00022679"/>
    </source>
</evidence>
<comment type="catalytic activity">
    <reaction evidence="8">
        <text>L-aspartate(89)-[ribosomal protein uS12]-hydrogen + (sulfur carrier)-SH + AH2 + 2 S-adenosyl-L-methionine = 3-methylsulfanyl-L-aspartate(89)-[ribosomal protein uS12]-hydrogen + (sulfur carrier)-H + 5'-deoxyadenosine + L-methionine + A + S-adenosyl-L-homocysteine + 2 H(+)</text>
        <dbReference type="Rhea" id="RHEA:37087"/>
        <dbReference type="Rhea" id="RHEA-COMP:10460"/>
        <dbReference type="Rhea" id="RHEA-COMP:10461"/>
        <dbReference type="Rhea" id="RHEA-COMP:14737"/>
        <dbReference type="Rhea" id="RHEA-COMP:14739"/>
        <dbReference type="ChEBI" id="CHEBI:13193"/>
        <dbReference type="ChEBI" id="CHEBI:15378"/>
        <dbReference type="ChEBI" id="CHEBI:17319"/>
        <dbReference type="ChEBI" id="CHEBI:17499"/>
        <dbReference type="ChEBI" id="CHEBI:29917"/>
        <dbReference type="ChEBI" id="CHEBI:29961"/>
        <dbReference type="ChEBI" id="CHEBI:57844"/>
        <dbReference type="ChEBI" id="CHEBI:57856"/>
        <dbReference type="ChEBI" id="CHEBI:59789"/>
        <dbReference type="ChEBI" id="CHEBI:64428"/>
        <dbReference type="ChEBI" id="CHEBI:73599"/>
        <dbReference type="EC" id="2.8.4.4"/>
    </reaction>
</comment>
<comment type="cofactor">
    <cofactor evidence="8">
        <name>[4Fe-4S] cluster</name>
        <dbReference type="ChEBI" id="CHEBI:49883"/>
    </cofactor>
    <text evidence="8">Binds 2 [4Fe-4S] clusters. One cluster is coordinated with 3 cysteines and an exchangeable S-adenosyl-L-methionine.</text>
</comment>
<evidence type="ECO:0000259" key="11">
    <source>
        <dbReference type="PROSITE" id="PS51918"/>
    </source>
</evidence>
<dbReference type="InterPro" id="IPR002792">
    <property type="entry name" value="TRAM_dom"/>
</dbReference>
<dbReference type="InterPro" id="IPR005840">
    <property type="entry name" value="Ribosomal_uS12_MeSTrfase_RimO"/>
</dbReference>
<dbReference type="GO" id="GO:0046872">
    <property type="term" value="F:metal ion binding"/>
    <property type="evidence" value="ECO:0007669"/>
    <property type="project" value="UniProtKB-KW"/>
</dbReference>
<dbReference type="PANTHER" id="PTHR43837">
    <property type="entry name" value="RIBOSOMAL PROTEIN S12 METHYLTHIOTRANSFERASE RIMO"/>
    <property type="match status" value="1"/>
</dbReference>
<dbReference type="GO" id="GO:0006400">
    <property type="term" value="P:tRNA modification"/>
    <property type="evidence" value="ECO:0007669"/>
    <property type="project" value="InterPro"/>
</dbReference>
<feature type="binding site" evidence="8">
    <location>
        <position position="147"/>
    </location>
    <ligand>
        <name>[4Fe-4S] cluster</name>
        <dbReference type="ChEBI" id="CHEBI:49883"/>
        <label>2</label>
        <note>4Fe-4S-S-AdoMet</note>
    </ligand>
</feature>
<dbReference type="InterPro" id="IPR006638">
    <property type="entry name" value="Elp3/MiaA/NifB-like_rSAM"/>
</dbReference>
<dbReference type="SFLD" id="SFLDG01061">
    <property type="entry name" value="methylthiotransferase"/>
    <property type="match status" value="1"/>
</dbReference>
<proteinExistence type="inferred from homology"/>
<evidence type="ECO:0000256" key="6">
    <source>
        <dbReference type="ARBA" id="ARBA00023004"/>
    </source>
</evidence>
<dbReference type="InterPro" id="IPR023404">
    <property type="entry name" value="rSAM_horseshoe"/>
</dbReference>
<dbReference type="EC" id="2.8.4.4" evidence="8"/>
<dbReference type="Gene3D" id="3.80.30.20">
    <property type="entry name" value="tm_1862 like domain"/>
    <property type="match status" value="1"/>
</dbReference>
<evidence type="ECO:0000256" key="1">
    <source>
        <dbReference type="ARBA" id="ARBA00022485"/>
    </source>
</evidence>
<evidence type="ECO:0000259" key="9">
    <source>
        <dbReference type="PROSITE" id="PS50926"/>
    </source>
</evidence>
<dbReference type="InterPro" id="IPR020612">
    <property type="entry name" value="Methylthiotransferase_CS"/>
</dbReference>
<keyword evidence="5 8" id="KW-0479">Metal-binding</keyword>
<dbReference type="PROSITE" id="PS50926">
    <property type="entry name" value="TRAM"/>
    <property type="match status" value="1"/>
</dbReference>
<protein>
    <recommendedName>
        <fullName evidence="8">Ribosomal protein uS12 methylthiotransferase RimO</fullName>
        <shortName evidence="8">uS12 MTTase</shortName>
        <shortName evidence="8">uS12 methylthiotransferase</shortName>
        <ecNumber evidence="8">2.8.4.4</ecNumber>
    </recommendedName>
    <alternativeName>
        <fullName evidence="8">Ribosomal protein uS12 (aspartate-C(3))-methylthiotransferase</fullName>
    </alternativeName>
    <alternativeName>
        <fullName evidence="8">Ribosome maturation factor RimO</fullName>
    </alternativeName>
</protein>
<evidence type="ECO:0000256" key="8">
    <source>
        <dbReference type="HAMAP-Rule" id="MF_01865"/>
    </source>
</evidence>
<dbReference type="InterPro" id="IPR012340">
    <property type="entry name" value="NA-bd_OB-fold"/>
</dbReference>
<evidence type="ECO:0000313" key="13">
    <source>
        <dbReference type="Proteomes" id="UP000733611"/>
    </source>
</evidence>
<evidence type="ECO:0000313" key="12">
    <source>
        <dbReference type="EMBL" id="MBU3844067.1"/>
    </source>
</evidence>
<feature type="binding site" evidence="8">
    <location>
        <position position="76"/>
    </location>
    <ligand>
        <name>[4Fe-4S] cluster</name>
        <dbReference type="ChEBI" id="CHEBI:49883"/>
        <label>1</label>
    </ligand>
</feature>
<dbReference type="PROSITE" id="PS01278">
    <property type="entry name" value="MTTASE_RADICAL"/>
    <property type="match status" value="1"/>
</dbReference>